<dbReference type="SMART" id="SM01161">
    <property type="entry name" value="DUF1767"/>
    <property type="match status" value="1"/>
</dbReference>
<comment type="caution">
    <text evidence="11">The sequence shown here is derived from an EMBL/GenBank/DDBJ whole genome shotgun (WGS) entry which is preliminary data.</text>
</comment>
<protein>
    <recommendedName>
        <fullName evidence="3">RecQ-mediated genome instability protein 1</fullName>
    </recommendedName>
</protein>
<dbReference type="PANTHER" id="PTHR14790:SF15">
    <property type="entry name" value="RECQ-MEDIATED GENOME INSTABILITY PROTEIN 1"/>
    <property type="match status" value="1"/>
</dbReference>
<comment type="function">
    <text evidence="6">Essential component of the RMI complex, a complex that plays an important role in the processing of homologous recombination intermediates to limit DNA crossover formation in cells. Promotes TOP3A binding to double Holliday junctions (DHJ) and hence stimulates TOP3A-mediated dissolution. Required for BLM phosphorylation during mitosis. Within the BLM complex, required for BLM and TOP3A stability.</text>
</comment>
<gene>
    <name evidence="11" type="primary">rmi1</name>
    <name evidence="11" type="ORF">FJT64_017831</name>
</gene>
<evidence type="ECO:0000256" key="6">
    <source>
        <dbReference type="ARBA" id="ARBA00024977"/>
    </source>
</evidence>
<evidence type="ECO:0000259" key="9">
    <source>
        <dbReference type="Pfam" id="PF16099"/>
    </source>
</evidence>
<dbReference type="GO" id="GO:0016604">
    <property type="term" value="C:nuclear body"/>
    <property type="evidence" value="ECO:0007669"/>
    <property type="project" value="TreeGrafter"/>
</dbReference>
<evidence type="ECO:0000259" key="8">
    <source>
        <dbReference type="Pfam" id="PF08585"/>
    </source>
</evidence>
<dbReference type="Pfam" id="PF16099">
    <property type="entry name" value="RMI1_C"/>
    <property type="match status" value="1"/>
</dbReference>
<dbReference type="Pfam" id="PF08585">
    <property type="entry name" value="RMI1_N_C"/>
    <property type="match status" value="1"/>
</dbReference>
<dbReference type="Gene3D" id="2.40.50.510">
    <property type="match status" value="1"/>
</dbReference>
<dbReference type="EMBL" id="VIIS01000243">
    <property type="protein sequence ID" value="KAF0311337.1"/>
    <property type="molecule type" value="Genomic_DNA"/>
</dbReference>
<keyword evidence="5" id="KW-0539">Nucleus</keyword>
<dbReference type="InterPro" id="IPR044881">
    <property type="entry name" value="RMI1_N_N_sf"/>
</dbReference>
<comment type="similarity">
    <text evidence="2">Belongs to the RMI1 family.</text>
</comment>
<dbReference type="InterPro" id="IPR032199">
    <property type="entry name" value="RMI1_C"/>
</dbReference>
<feature type="domain" description="RecQ-mediated genome instability protein 1 C-terminal OB-fold" evidence="9">
    <location>
        <begin position="448"/>
        <end position="579"/>
    </location>
</feature>
<evidence type="ECO:0000256" key="2">
    <source>
        <dbReference type="ARBA" id="ARBA00006395"/>
    </source>
</evidence>
<evidence type="ECO:0000256" key="1">
    <source>
        <dbReference type="ARBA" id="ARBA00004123"/>
    </source>
</evidence>
<dbReference type="Gene3D" id="1.10.8.1020">
    <property type="entry name" value="RecQ-mediated genome instability protein 1, N-terminal domain"/>
    <property type="match status" value="1"/>
</dbReference>
<comment type="subcellular location">
    <subcellularLocation>
        <location evidence="1">Nucleus</location>
    </subcellularLocation>
</comment>
<evidence type="ECO:0000313" key="11">
    <source>
        <dbReference type="EMBL" id="KAF0311337.1"/>
    </source>
</evidence>
<dbReference type="GO" id="GO:0006260">
    <property type="term" value="P:DNA replication"/>
    <property type="evidence" value="ECO:0007669"/>
    <property type="project" value="UniProtKB-KW"/>
</dbReference>
<feature type="region of interest" description="Disordered" evidence="7">
    <location>
        <begin position="325"/>
        <end position="454"/>
    </location>
</feature>
<dbReference type="OrthoDB" id="341511at2759"/>
<dbReference type="Proteomes" id="UP000440578">
    <property type="component" value="Unassembled WGS sequence"/>
</dbReference>
<dbReference type="InterPro" id="IPR049363">
    <property type="entry name" value="RMI1_N"/>
</dbReference>
<evidence type="ECO:0000313" key="12">
    <source>
        <dbReference type="Proteomes" id="UP000440578"/>
    </source>
</evidence>
<dbReference type="GO" id="GO:0000724">
    <property type="term" value="P:double-strand break repair via homologous recombination"/>
    <property type="evidence" value="ECO:0007669"/>
    <property type="project" value="TreeGrafter"/>
</dbReference>
<dbReference type="InterPro" id="IPR013894">
    <property type="entry name" value="RMI1_OB"/>
</dbReference>
<evidence type="ECO:0000256" key="3">
    <source>
        <dbReference type="ARBA" id="ARBA00018987"/>
    </source>
</evidence>
<feature type="region of interest" description="Disordered" evidence="7">
    <location>
        <begin position="208"/>
        <end position="265"/>
    </location>
</feature>
<feature type="compositionally biased region" description="Low complexity" evidence="7">
    <location>
        <begin position="390"/>
        <end position="408"/>
    </location>
</feature>
<feature type="domain" description="RecQ mediated genome instability protein 1 OB-fold" evidence="8">
    <location>
        <begin position="69"/>
        <end position="201"/>
    </location>
</feature>
<feature type="compositionally biased region" description="Acidic residues" evidence="7">
    <location>
        <begin position="241"/>
        <end position="251"/>
    </location>
</feature>
<keyword evidence="4" id="KW-0235">DNA replication</keyword>
<dbReference type="Pfam" id="PF21000">
    <property type="entry name" value="RMI1_N_N"/>
    <property type="match status" value="1"/>
</dbReference>
<sequence length="586" mass="61700">MAANGRQLGAVRAWLHGQGITAVSDEWLAACLEHVAGSVGGTPSTAQLQRLVLDQWLDTDLAALAVAVLPPRLAQQPLVTLRQPCAVQLLSVVDVSQPAHGQLLKLRRVDSSNTEVGEPRAPWEPRASRALRLTLTDGVQQVSALECEPLPALSTASPAGLKLLLRPPLECRRGVLLLSAGSVSVLGGAVEELQDPRAEQRVLEERLRAAGGLPPGPSDEDSGYRSDQAGVARAGPAPEPDPFDDGLDDADLAAIPDIPDDGIDDADLAALEMPNGDAAVGAGDPASSAAAVAAFDDADDVDDAELASLDLDSLVDSAVERAVAPEPVAVPDPQSAPASVKRRRTEPWDSDRPAPAQNRAPRSLDSSVTAPTGRGKPTQRQQSLDTYIRSGALSSSQAAPASVSAPASRPDHPQRSSGYTASPVRVAPSFDLSSWLEPDEPPAPPPEPPFGYLSQWRPGQSLTVKAFIMTMTSSLNISGGRWRLEVKLNDGTRSADAVLTDAILSDIIGLSLAEADRMRAAGRTDPASRNRLRGILCRAQTAIIRLSCLMRLEPGEDPDGPPLITRLTEVGPETVRALRACVDSHR</sequence>
<proteinExistence type="inferred from homology"/>
<organism evidence="11 12">
    <name type="scientific">Amphibalanus amphitrite</name>
    <name type="common">Striped barnacle</name>
    <name type="synonym">Balanus amphitrite</name>
    <dbReference type="NCBI Taxonomy" id="1232801"/>
    <lineage>
        <taxon>Eukaryota</taxon>
        <taxon>Metazoa</taxon>
        <taxon>Ecdysozoa</taxon>
        <taxon>Arthropoda</taxon>
        <taxon>Crustacea</taxon>
        <taxon>Multicrustacea</taxon>
        <taxon>Cirripedia</taxon>
        <taxon>Thoracica</taxon>
        <taxon>Thoracicalcarea</taxon>
        <taxon>Balanomorpha</taxon>
        <taxon>Balanoidea</taxon>
        <taxon>Balanidae</taxon>
        <taxon>Amphibalaninae</taxon>
        <taxon>Amphibalanus</taxon>
    </lineage>
</organism>
<dbReference type="PANTHER" id="PTHR14790">
    <property type="entry name" value="RECQ-MEDIATED GENOME INSTABILITY PROTEIN 1 RMI1"/>
    <property type="match status" value="1"/>
</dbReference>
<evidence type="ECO:0000256" key="5">
    <source>
        <dbReference type="ARBA" id="ARBA00023242"/>
    </source>
</evidence>
<dbReference type="Gene3D" id="2.40.50.770">
    <property type="entry name" value="RecQ-mediated genome instability protein Rmi1, C-terminal domain"/>
    <property type="match status" value="1"/>
</dbReference>
<evidence type="ECO:0000256" key="7">
    <source>
        <dbReference type="SAM" id="MobiDB-lite"/>
    </source>
</evidence>
<feature type="domain" description="RMI1 N-terminal" evidence="10">
    <location>
        <begin position="22"/>
        <end position="62"/>
    </location>
</feature>
<name>A0A6A4WW15_AMPAM</name>
<dbReference type="GO" id="GO:0000712">
    <property type="term" value="P:resolution of meiotic recombination intermediates"/>
    <property type="evidence" value="ECO:0007669"/>
    <property type="project" value="TreeGrafter"/>
</dbReference>
<dbReference type="GO" id="GO:0000166">
    <property type="term" value="F:nucleotide binding"/>
    <property type="evidence" value="ECO:0007669"/>
    <property type="project" value="InterPro"/>
</dbReference>
<evidence type="ECO:0000256" key="4">
    <source>
        <dbReference type="ARBA" id="ARBA00022705"/>
    </source>
</evidence>
<dbReference type="GO" id="GO:0031422">
    <property type="term" value="C:RecQ family helicase-topoisomerase III complex"/>
    <property type="evidence" value="ECO:0007669"/>
    <property type="project" value="TreeGrafter"/>
</dbReference>
<reference evidence="11 12" key="1">
    <citation type="submission" date="2019-07" db="EMBL/GenBank/DDBJ databases">
        <title>Draft genome assembly of a fouling barnacle, Amphibalanus amphitrite (Darwin, 1854): The first reference genome for Thecostraca.</title>
        <authorList>
            <person name="Kim W."/>
        </authorList>
    </citation>
    <scope>NUCLEOTIDE SEQUENCE [LARGE SCALE GENOMIC DNA]</scope>
    <source>
        <strain evidence="11">SNU_AA5</strain>
        <tissue evidence="11">Soma without cirri and trophi</tissue>
    </source>
</reference>
<keyword evidence="12" id="KW-1185">Reference proteome</keyword>
<dbReference type="InterPro" id="IPR042470">
    <property type="entry name" value="RMI1_N_C_sf"/>
</dbReference>
<dbReference type="AlphaFoldDB" id="A0A6A4WW15"/>
<accession>A0A6A4WW15</accession>
<evidence type="ECO:0000259" key="10">
    <source>
        <dbReference type="Pfam" id="PF21000"/>
    </source>
</evidence>